<dbReference type="AlphaFoldDB" id="A0A8T2QIW0"/>
<gene>
    <name evidence="2" type="ORF">KP509_34G013200</name>
</gene>
<dbReference type="SUPFAM" id="SSF53067">
    <property type="entry name" value="Actin-like ATPase domain"/>
    <property type="match status" value="1"/>
</dbReference>
<dbReference type="PANTHER" id="PTHR14187:SF5">
    <property type="entry name" value="HEAT SHOCK 70 KDA PROTEIN 12A"/>
    <property type="match status" value="1"/>
</dbReference>
<dbReference type="InterPro" id="IPR043129">
    <property type="entry name" value="ATPase_NBD"/>
</dbReference>
<dbReference type="OrthoDB" id="546249at2759"/>
<evidence type="ECO:0000256" key="1">
    <source>
        <dbReference type="SAM" id="MobiDB-lite"/>
    </source>
</evidence>
<protein>
    <submittedName>
        <fullName evidence="2">Uncharacterized protein</fullName>
    </submittedName>
</protein>
<reference evidence="2" key="1">
    <citation type="submission" date="2021-08" db="EMBL/GenBank/DDBJ databases">
        <title>WGS assembly of Ceratopteris richardii.</title>
        <authorList>
            <person name="Marchant D.B."/>
            <person name="Chen G."/>
            <person name="Jenkins J."/>
            <person name="Shu S."/>
            <person name="Leebens-Mack J."/>
            <person name="Grimwood J."/>
            <person name="Schmutz J."/>
            <person name="Soltis P."/>
            <person name="Soltis D."/>
            <person name="Chen Z.-H."/>
        </authorList>
    </citation>
    <scope>NUCLEOTIDE SEQUENCE</scope>
    <source>
        <strain evidence="2">Whitten #5841</strain>
        <tissue evidence="2">Leaf</tissue>
    </source>
</reference>
<proteinExistence type="predicted"/>
<feature type="compositionally biased region" description="Polar residues" evidence="1">
    <location>
        <begin position="54"/>
        <end position="63"/>
    </location>
</feature>
<accession>A0A8T2QIW0</accession>
<dbReference type="EMBL" id="CM035439">
    <property type="protein sequence ID" value="KAH7283554.1"/>
    <property type="molecule type" value="Genomic_DNA"/>
</dbReference>
<feature type="region of interest" description="Disordered" evidence="1">
    <location>
        <begin position="1"/>
        <end position="137"/>
    </location>
</feature>
<dbReference type="Proteomes" id="UP000825935">
    <property type="component" value="Chromosome 34"/>
</dbReference>
<sequence length="463" mass="50718">MNQPGPSANQGSASDERSNLPVSSANQRFAPYERRNPRQPSASQRSAPHERTNPIDTSESSDIVVSGNHPDDRNAPFERTNPPGTSANQRSPPDKCRSLHASSANQCLAPYEPTNPRHASASQRSAAGESTSPTDTSESLDIVVSIDFGTRFSGFAYARSSARPLDIIVNFDWPGGESARAIPSCKNQTSLLYLPSSDAEGSFELKEWGWSAFHAYKEIVQDLVKKRLKGGASASCLEEWKLTSPDRRPRGLLNPTDGNQAFFATMFKLFLAPQPGIGSILPPLPPGLTVERFVVDYLRSLTDHAVLQLSRALQKKLTKGNIQWCLTVPAIWDEEAKQLMRRYAEKAGMIQGPDCPTGASASPRPLHMILETEAASAFCQNVGRITLTTEERVLLADVRVDTIELVVLQVIGCRAGTGAIKFQEVLPSYGALGGESYVDKNFFNLLNRKCRVFPIFAFKNVRL</sequence>
<comment type="caution">
    <text evidence="2">The sequence shown here is derived from an EMBL/GenBank/DDBJ whole genome shotgun (WGS) entry which is preliminary data.</text>
</comment>
<evidence type="ECO:0000313" key="3">
    <source>
        <dbReference type="Proteomes" id="UP000825935"/>
    </source>
</evidence>
<feature type="compositionally biased region" description="Polar residues" evidence="1">
    <location>
        <begin position="1"/>
        <end position="13"/>
    </location>
</feature>
<organism evidence="2 3">
    <name type="scientific">Ceratopteris richardii</name>
    <name type="common">Triangle waterfern</name>
    <dbReference type="NCBI Taxonomy" id="49495"/>
    <lineage>
        <taxon>Eukaryota</taxon>
        <taxon>Viridiplantae</taxon>
        <taxon>Streptophyta</taxon>
        <taxon>Embryophyta</taxon>
        <taxon>Tracheophyta</taxon>
        <taxon>Polypodiopsida</taxon>
        <taxon>Polypodiidae</taxon>
        <taxon>Polypodiales</taxon>
        <taxon>Pteridineae</taxon>
        <taxon>Pteridaceae</taxon>
        <taxon>Parkerioideae</taxon>
        <taxon>Ceratopteris</taxon>
    </lineage>
</organism>
<dbReference type="Gene3D" id="3.30.420.40">
    <property type="match status" value="1"/>
</dbReference>
<feature type="compositionally biased region" description="Polar residues" evidence="1">
    <location>
        <begin position="82"/>
        <end position="91"/>
    </location>
</feature>
<feature type="compositionally biased region" description="Polar residues" evidence="1">
    <location>
        <begin position="120"/>
        <end position="137"/>
    </location>
</feature>
<name>A0A8T2QIW0_CERRI</name>
<evidence type="ECO:0000313" key="2">
    <source>
        <dbReference type="EMBL" id="KAH7283554.1"/>
    </source>
</evidence>
<keyword evidence="3" id="KW-1185">Reference proteome</keyword>
<dbReference type="PANTHER" id="PTHR14187">
    <property type="entry name" value="ALPHA KINASE/ELONGATION FACTOR 2 KINASE"/>
    <property type="match status" value="1"/>
</dbReference>